<evidence type="ECO:0000313" key="2">
    <source>
        <dbReference type="EMBL" id="CAD2220469.1"/>
    </source>
</evidence>
<dbReference type="VEuPathDB" id="TriTrypDB:ADEAN_000799100"/>
<feature type="compositionally biased region" description="Basic and acidic residues" evidence="1">
    <location>
        <begin position="156"/>
        <end position="177"/>
    </location>
</feature>
<evidence type="ECO:0000313" key="3">
    <source>
        <dbReference type="Proteomes" id="UP000515908"/>
    </source>
</evidence>
<organism evidence="2 3">
    <name type="scientific">Angomonas deanei</name>
    <dbReference type="NCBI Taxonomy" id="59799"/>
    <lineage>
        <taxon>Eukaryota</taxon>
        <taxon>Discoba</taxon>
        <taxon>Euglenozoa</taxon>
        <taxon>Kinetoplastea</taxon>
        <taxon>Metakinetoplastina</taxon>
        <taxon>Trypanosomatida</taxon>
        <taxon>Trypanosomatidae</taxon>
        <taxon>Strigomonadinae</taxon>
        <taxon>Angomonas</taxon>
    </lineage>
</organism>
<reference evidence="2 3" key="1">
    <citation type="submission" date="2020-08" db="EMBL/GenBank/DDBJ databases">
        <authorList>
            <person name="Newling K."/>
            <person name="Davey J."/>
            <person name="Forrester S."/>
        </authorList>
    </citation>
    <scope>NUCLEOTIDE SEQUENCE [LARGE SCALE GENOMIC DNA]</scope>
    <source>
        <strain evidence="3">Crithidia deanei Carvalho (ATCC PRA-265)</strain>
    </source>
</reference>
<feature type="compositionally biased region" description="Basic and acidic residues" evidence="1">
    <location>
        <begin position="200"/>
        <end position="209"/>
    </location>
</feature>
<dbReference type="AlphaFoldDB" id="A0A7G2CM13"/>
<protein>
    <submittedName>
        <fullName evidence="2">Uncharacterized protein</fullName>
    </submittedName>
</protein>
<dbReference type="EMBL" id="LR877161">
    <property type="protein sequence ID" value="CAD2220469.1"/>
    <property type="molecule type" value="Genomic_DNA"/>
</dbReference>
<sequence>MTTEETPHYRAEEPRTSDTNPFMTEEEVYRFLLEKKEEAKALLRHPVVRPIITECHLLRETLLEHGVQRRVQLQEQRALLLAEEGAGRAKIMASYYETTLALSQAHLLHPWTIVGSALYKEKEELWTENEELQGRMELAGELLPFSGTVERRLSGLEEHSGHRPEVTPRRSFIEIDSNRISPSTTQKRKRRRDSVVEVDDDRKHSDNENILKSTKKSPAEITKMRKTIHRDDIVTSIK</sequence>
<dbReference type="Proteomes" id="UP000515908">
    <property type="component" value="Chromosome 17"/>
</dbReference>
<evidence type="ECO:0000256" key="1">
    <source>
        <dbReference type="SAM" id="MobiDB-lite"/>
    </source>
</evidence>
<accession>A0A7G2CM13</accession>
<proteinExistence type="predicted"/>
<keyword evidence="3" id="KW-1185">Reference proteome</keyword>
<feature type="region of interest" description="Disordered" evidence="1">
    <location>
        <begin position="156"/>
        <end position="217"/>
    </location>
</feature>
<name>A0A7G2CM13_9TRYP</name>
<gene>
    <name evidence="2" type="ORF">ADEAN_000799100</name>
</gene>